<gene>
    <name evidence="7" type="ORF">FCH32_21980</name>
</gene>
<sequence>MKETFFWSAKSFILLSTLLLIALFYWAHLTKIDEIVRASGRLIAADGLQTIQAADPGQIDKVHVHEGQTVSKGQLLVSMQNARANAGLEEAKSKVAALKVAIIRLHAEMFDEPLVFSQIFDAYPEFILNQKQLFLVRQRTLHEGIAALEASLRIAQQELAVVRPLLSSGDIGRGEVLRLEAHTVELRGQIVNLRNKYFQDAQAEMTKTEEELSSREQDLADRTEVMRNTEILAPVNGVVRNINILTSGANVNRGDVIMELVPNDGVLSFEAKLRSADVAFVHVGAPATIKLDAYDYSIYGMLQGEVDFVSPDALTEKNVRGEEVFYRVRVKVASNETHVRNMVLQPGMTGQIDIRTGKRTVLTYLTKPVTKTFKEALTER</sequence>
<dbReference type="Pfam" id="PF25935">
    <property type="entry name" value="BSH_LcnD"/>
    <property type="match status" value="1"/>
</dbReference>
<dbReference type="Gene3D" id="2.40.50.100">
    <property type="match status" value="1"/>
</dbReference>
<dbReference type="InterPro" id="IPR058982">
    <property type="entry name" value="Beta-barrel_AprE"/>
</dbReference>
<proteinExistence type="predicted"/>
<keyword evidence="8" id="KW-1185">Reference proteome</keyword>
<dbReference type="Proteomes" id="UP000729009">
    <property type="component" value="Unassembled WGS sequence"/>
</dbReference>
<evidence type="ECO:0000256" key="4">
    <source>
        <dbReference type="ARBA" id="ARBA00023136"/>
    </source>
</evidence>
<dbReference type="Gene3D" id="2.40.30.170">
    <property type="match status" value="1"/>
</dbReference>
<dbReference type="RefSeq" id="WP_174361514.1">
    <property type="nucleotide sequence ID" value="NZ_SUQN01000011.1"/>
</dbReference>
<feature type="domain" description="AprE-like beta-barrel" evidence="6">
    <location>
        <begin position="268"/>
        <end position="357"/>
    </location>
</feature>
<evidence type="ECO:0000256" key="3">
    <source>
        <dbReference type="ARBA" id="ARBA00022989"/>
    </source>
</evidence>
<dbReference type="PANTHER" id="PTHR30386">
    <property type="entry name" value="MEMBRANE FUSION SUBUNIT OF EMRAB-TOLC MULTIDRUG EFFLUX PUMP"/>
    <property type="match status" value="1"/>
</dbReference>
<keyword evidence="3" id="KW-1133">Transmembrane helix</keyword>
<dbReference type="InterPro" id="IPR050739">
    <property type="entry name" value="MFP"/>
</dbReference>
<evidence type="ECO:0000256" key="1">
    <source>
        <dbReference type="ARBA" id="ARBA00004167"/>
    </source>
</evidence>
<keyword evidence="4" id="KW-0472">Membrane</keyword>
<accession>A0ABD6M891</accession>
<comment type="caution">
    <text evidence="7">The sequence shown here is derived from an EMBL/GenBank/DDBJ whole genome shotgun (WGS) entry which is preliminary data.</text>
</comment>
<dbReference type="InterPro" id="IPR058786">
    <property type="entry name" value="BSH_LcnD"/>
</dbReference>
<dbReference type="PRINTS" id="PR01490">
    <property type="entry name" value="RTXTOXIND"/>
</dbReference>
<dbReference type="Pfam" id="PF26002">
    <property type="entry name" value="Beta-barrel_AprE"/>
    <property type="match status" value="1"/>
</dbReference>
<dbReference type="SUPFAM" id="SSF111369">
    <property type="entry name" value="HlyD-like secretion proteins"/>
    <property type="match status" value="1"/>
</dbReference>
<dbReference type="PANTHER" id="PTHR30386:SF26">
    <property type="entry name" value="TRANSPORT PROTEIN COMB"/>
    <property type="match status" value="1"/>
</dbReference>
<organism evidence="7 8">
    <name type="scientific">Citrobacter gillenii</name>
    <dbReference type="NCBI Taxonomy" id="67828"/>
    <lineage>
        <taxon>Bacteria</taxon>
        <taxon>Pseudomonadati</taxon>
        <taxon>Pseudomonadota</taxon>
        <taxon>Gammaproteobacteria</taxon>
        <taxon>Enterobacterales</taxon>
        <taxon>Enterobacteriaceae</taxon>
        <taxon>Citrobacter</taxon>
        <taxon>Citrobacter freundii complex</taxon>
    </lineage>
</organism>
<feature type="domain" description="LcnD-like barrel-sandwich hybrid" evidence="5">
    <location>
        <begin position="49"/>
        <end position="262"/>
    </location>
</feature>
<dbReference type="AlphaFoldDB" id="A0ABD6M891"/>
<dbReference type="EMBL" id="SUQN01000011">
    <property type="protein sequence ID" value="NTZ52940.1"/>
    <property type="molecule type" value="Genomic_DNA"/>
</dbReference>
<evidence type="ECO:0000313" key="7">
    <source>
        <dbReference type="EMBL" id="NTZ52940.1"/>
    </source>
</evidence>
<keyword evidence="2" id="KW-0812">Transmembrane</keyword>
<comment type="subcellular location">
    <subcellularLocation>
        <location evidence="1">Membrane</location>
        <topology evidence="1">Single-pass membrane protein</topology>
    </subcellularLocation>
</comment>
<evidence type="ECO:0000259" key="6">
    <source>
        <dbReference type="Pfam" id="PF26002"/>
    </source>
</evidence>
<evidence type="ECO:0000256" key="2">
    <source>
        <dbReference type="ARBA" id="ARBA00022692"/>
    </source>
</evidence>
<evidence type="ECO:0000313" key="8">
    <source>
        <dbReference type="Proteomes" id="UP000729009"/>
    </source>
</evidence>
<evidence type="ECO:0000259" key="5">
    <source>
        <dbReference type="Pfam" id="PF25935"/>
    </source>
</evidence>
<name>A0ABD6M891_9ENTR</name>
<dbReference type="GO" id="GO:0016020">
    <property type="term" value="C:membrane"/>
    <property type="evidence" value="ECO:0007669"/>
    <property type="project" value="UniProtKB-SubCell"/>
</dbReference>
<protein>
    <submittedName>
        <fullName evidence="7">HlyD family efflux transporter periplasmic adaptor subunit</fullName>
    </submittedName>
</protein>
<reference evidence="7 8" key="1">
    <citation type="submission" date="2019-05" db="EMBL/GenBank/DDBJ databases">
        <title>Draft genomes of bacterial isolates retrieved from different Forrest soils.</title>
        <authorList>
            <person name="Soares-Castro P."/>
            <person name="Santos P.M."/>
        </authorList>
    </citation>
    <scope>NUCLEOTIDE SEQUENCE [LARGE SCALE GENOMIC DNA]</scope>
    <source>
        <strain evidence="7 8">UMG736</strain>
    </source>
</reference>